<dbReference type="FunFam" id="3.40.50.300:FF:000366">
    <property type="entry name" value="GTPase, IMAP family member 2"/>
    <property type="match status" value="1"/>
</dbReference>
<dbReference type="SUPFAM" id="SSF52540">
    <property type="entry name" value="P-loop containing nucleoside triphosphate hydrolases"/>
    <property type="match status" value="2"/>
</dbReference>
<keyword evidence="6" id="KW-1185">Reference proteome</keyword>
<dbReference type="Pfam" id="PF04548">
    <property type="entry name" value="AIG1"/>
    <property type="match status" value="2"/>
</dbReference>
<feature type="domain" description="AIG1-type G" evidence="4">
    <location>
        <begin position="202"/>
        <end position="408"/>
    </location>
</feature>
<comment type="similarity">
    <text evidence="1">Belongs to the TRAFAC class TrmE-Era-EngA-EngB-Septin-like GTPase superfamily. AIG1/Toc34/Toc159-like paraseptin GTPase family. IAN subfamily.</text>
</comment>
<dbReference type="PANTHER" id="PTHR10903">
    <property type="entry name" value="GTPASE, IMAP FAMILY MEMBER-RELATED"/>
    <property type="match status" value="1"/>
</dbReference>
<reference evidence="5" key="1">
    <citation type="submission" date="2025-08" db="UniProtKB">
        <authorList>
            <consortium name="Ensembl"/>
        </authorList>
    </citation>
    <scope>IDENTIFICATION</scope>
</reference>
<dbReference type="AlphaFoldDB" id="A0A8C6U6C5"/>
<organism evidence="5 6">
    <name type="scientific">Neogobius melanostomus</name>
    <name type="common">round goby</name>
    <dbReference type="NCBI Taxonomy" id="47308"/>
    <lineage>
        <taxon>Eukaryota</taxon>
        <taxon>Metazoa</taxon>
        <taxon>Chordata</taxon>
        <taxon>Craniata</taxon>
        <taxon>Vertebrata</taxon>
        <taxon>Euteleostomi</taxon>
        <taxon>Actinopterygii</taxon>
        <taxon>Neopterygii</taxon>
        <taxon>Teleostei</taxon>
        <taxon>Neoteleostei</taxon>
        <taxon>Acanthomorphata</taxon>
        <taxon>Gobiaria</taxon>
        <taxon>Gobiiformes</taxon>
        <taxon>Gobioidei</taxon>
        <taxon>Gobiidae</taxon>
        <taxon>Benthophilinae</taxon>
        <taxon>Neogobiini</taxon>
        <taxon>Neogobius</taxon>
    </lineage>
</organism>
<evidence type="ECO:0000313" key="6">
    <source>
        <dbReference type="Proteomes" id="UP000694523"/>
    </source>
</evidence>
<keyword evidence="2" id="KW-0547">Nucleotide-binding</keyword>
<proteinExistence type="inferred from homology"/>
<dbReference type="Ensembl" id="ENSNMLT00000033860.1">
    <property type="protein sequence ID" value="ENSNMLP00000030369.1"/>
    <property type="gene ID" value="ENSNMLG00000019147.1"/>
</dbReference>
<evidence type="ECO:0000256" key="3">
    <source>
        <dbReference type="ARBA" id="ARBA00023134"/>
    </source>
</evidence>
<accession>A0A8C6U6C5</accession>
<evidence type="ECO:0000256" key="2">
    <source>
        <dbReference type="ARBA" id="ARBA00022741"/>
    </source>
</evidence>
<evidence type="ECO:0000313" key="5">
    <source>
        <dbReference type="Ensembl" id="ENSNMLP00000030369.1"/>
    </source>
</evidence>
<dbReference type="Gene3D" id="3.40.50.300">
    <property type="entry name" value="P-loop containing nucleotide triphosphate hydrolases"/>
    <property type="match status" value="2"/>
</dbReference>
<reference evidence="5" key="2">
    <citation type="submission" date="2025-09" db="UniProtKB">
        <authorList>
            <consortium name="Ensembl"/>
        </authorList>
    </citation>
    <scope>IDENTIFICATION</scope>
</reference>
<dbReference type="InterPro" id="IPR027417">
    <property type="entry name" value="P-loop_NTPase"/>
</dbReference>
<dbReference type="InterPro" id="IPR006703">
    <property type="entry name" value="G_AIG1"/>
</dbReference>
<dbReference type="PROSITE" id="PS51720">
    <property type="entry name" value="G_AIG1"/>
    <property type="match status" value="2"/>
</dbReference>
<dbReference type="PANTHER" id="PTHR10903:SF186">
    <property type="entry name" value="GTPASE IMAP FAMILY MEMBER 4-LIKE-RELATED"/>
    <property type="match status" value="1"/>
</dbReference>
<feature type="domain" description="AIG1-type G" evidence="4">
    <location>
        <begin position="1"/>
        <end position="198"/>
    </location>
</feature>
<evidence type="ECO:0000259" key="4">
    <source>
        <dbReference type="PROSITE" id="PS51720"/>
    </source>
</evidence>
<protein>
    <recommendedName>
        <fullName evidence="4">AIG1-type G domain-containing protein</fullName>
    </recommendedName>
</protein>
<dbReference type="Proteomes" id="UP000694523">
    <property type="component" value="Unplaced"/>
</dbReference>
<sequence>MSGLSVVLLGNSAVGKSSSGNTILGRSVFESRSSLRPVTTKICESTETVHGRQLSVVDTPGILINPDVLQKIQLQCKDILHSRRPTVFLVVLKVDRVSSDQVKGLEKIMEVLGDEGMKRSLLLFTNGAALEGQALEDFISEDDEGPLHEIYEMFGQRHHVFDNVAWGQEQVQQLLQKIDQLLSEPASSACEPLALGPPPPELKEMRLVLLGLAGAGKSSSGNSILGSDKFKARCGFNAVSTEAKCNVQGANVLGREVYVVDTPGFSDVGMKPKKLFKCIMRSVLQLTAGPQAFIIVVRVGRVGMRKEAKLLELIPRLFDLVASKFTMVLFTHGDDLGGEKIETLIEENSTMSTLVEKCDQRYMVFNNKSRAILQIEQLFKMIDAMVQASGQDYCDSRIFKLTTAEEIRAFLKKKWKEIRHFFTRITRPENREGEMSEEQMPLM</sequence>
<keyword evidence="3" id="KW-0342">GTP-binding</keyword>
<evidence type="ECO:0000256" key="1">
    <source>
        <dbReference type="ARBA" id="ARBA00008535"/>
    </source>
</evidence>
<dbReference type="GO" id="GO:0005525">
    <property type="term" value="F:GTP binding"/>
    <property type="evidence" value="ECO:0007669"/>
    <property type="project" value="UniProtKB-KW"/>
</dbReference>
<dbReference type="InterPro" id="IPR045058">
    <property type="entry name" value="GIMA/IAN/Toc"/>
</dbReference>
<name>A0A8C6U6C5_9GOBI</name>